<dbReference type="InterPro" id="IPR007168">
    <property type="entry name" value="Phageshock_PspC_N"/>
</dbReference>
<comment type="caution">
    <text evidence="8">The sequence shown here is derived from an EMBL/GenBank/DDBJ whole genome shotgun (WGS) entry which is preliminary data.</text>
</comment>
<dbReference type="EMBL" id="JACOPO010000002">
    <property type="protein sequence ID" value="MBC5722052.1"/>
    <property type="molecule type" value="Genomic_DNA"/>
</dbReference>
<proteinExistence type="predicted"/>
<dbReference type="PANTHER" id="PTHR33885">
    <property type="entry name" value="PHAGE SHOCK PROTEIN C"/>
    <property type="match status" value="1"/>
</dbReference>
<organism evidence="8 9">
    <name type="scientific">Flintibacter hominis</name>
    <dbReference type="NCBI Taxonomy" id="2763048"/>
    <lineage>
        <taxon>Bacteria</taxon>
        <taxon>Bacillati</taxon>
        <taxon>Bacillota</taxon>
        <taxon>Clostridia</taxon>
        <taxon>Eubacteriales</taxon>
        <taxon>Flintibacter</taxon>
    </lineage>
</organism>
<dbReference type="Pfam" id="PF04024">
    <property type="entry name" value="PspC"/>
    <property type="match status" value="1"/>
</dbReference>
<evidence type="ECO:0000256" key="6">
    <source>
        <dbReference type="SAM" id="Phobius"/>
    </source>
</evidence>
<keyword evidence="2" id="KW-1003">Cell membrane</keyword>
<keyword evidence="3 6" id="KW-0812">Transmembrane</keyword>
<protein>
    <submittedName>
        <fullName evidence="8">PspC domain-containing protein</fullName>
    </submittedName>
</protein>
<evidence type="ECO:0000313" key="9">
    <source>
        <dbReference type="Proteomes" id="UP000628736"/>
    </source>
</evidence>
<evidence type="ECO:0000313" key="8">
    <source>
        <dbReference type="EMBL" id="MBC5722052.1"/>
    </source>
</evidence>
<reference evidence="8" key="1">
    <citation type="submission" date="2020-08" db="EMBL/GenBank/DDBJ databases">
        <title>Genome public.</title>
        <authorList>
            <person name="Liu C."/>
            <person name="Sun Q."/>
        </authorList>
    </citation>
    <scope>NUCLEOTIDE SEQUENCE</scope>
    <source>
        <strain evidence="8">NSJ-23</strain>
    </source>
</reference>
<dbReference type="GO" id="GO:0005886">
    <property type="term" value="C:plasma membrane"/>
    <property type="evidence" value="ECO:0007669"/>
    <property type="project" value="UniProtKB-SubCell"/>
</dbReference>
<evidence type="ECO:0000256" key="1">
    <source>
        <dbReference type="ARBA" id="ARBA00004162"/>
    </source>
</evidence>
<evidence type="ECO:0000256" key="4">
    <source>
        <dbReference type="ARBA" id="ARBA00022989"/>
    </source>
</evidence>
<evidence type="ECO:0000256" key="3">
    <source>
        <dbReference type="ARBA" id="ARBA00022692"/>
    </source>
</evidence>
<feature type="transmembrane region" description="Helical" evidence="6">
    <location>
        <begin position="36"/>
        <end position="59"/>
    </location>
</feature>
<keyword evidence="4 6" id="KW-1133">Transmembrane helix</keyword>
<dbReference type="InterPro" id="IPR052027">
    <property type="entry name" value="PspC"/>
</dbReference>
<gene>
    <name evidence="8" type="ORF">H8S11_04375</name>
</gene>
<keyword evidence="9" id="KW-1185">Reference proteome</keyword>
<evidence type="ECO:0000256" key="5">
    <source>
        <dbReference type="ARBA" id="ARBA00023136"/>
    </source>
</evidence>
<comment type="subcellular location">
    <subcellularLocation>
        <location evidence="1">Cell membrane</location>
        <topology evidence="1">Single-pass membrane protein</topology>
    </subcellularLocation>
</comment>
<evidence type="ECO:0000259" key="7">
    <source>
        <dbReference type="Pfam" id="PF04024"/>
    </source>
</evidence>
<evidence type="ECO:0000256" key="2">
    <source>
        <dbReference type="ARBA" id="ARBA00022475"/>
    </source>
</evidence>
<sequence>MGSKRLYRTEGSYKMLCGVCGGLAEYFDLDPTLVRVGWVIAFFAFSVGLWAYLICAIIMPKKSDVYPGY</sequence>
<dbReference type="RefSeq" id="WP_147572747.1">
    <property type="nucleotide sequence ID" value="NZ_JACOPO010000002.1"/>
</dbReference>
<keyword evidence="5 6" id="KW-0472">Membrane</keyword>
<dbReference type="PANTHER" id="PTHR33885:SF3">
    <property type="entry name" value="PHAGE SHOCK PROTEIN C"/>
    <property type="match status" value="1"/>
</dbReference>
<dbReference type="Proteomes" id="UP000628736">
    <property type="component" value="Unassembled WGS sequence"/>
</dbReference>
<feature type="domain" description="Phage shock protein PspC N-terminal" evidence="7">
    <location>
        <begin position="4"/>
        <end position="62"/>
    </location>
</feature>
<accession>A0A8J6J7X5</accession>
<name>A0A8J6J7X5_9FIRM</name>
<dbReference type="AlphaFoldDB" id="A0A8J6J7X5"/>